<reference evidence="1 2" key="1">
    <citation type="journal article" date="2019" name="Sci. Rep.">
        <title>Orb-weaving spider Araneus ventricosus genome elucidates the spidroin gene catalogue.</title>
        <authorList>
            <person name="Kono N."/>
            <person name="Nakamura H."/>
            <person name="Ohtoshi R."/>
            <person name="Moran D.A.P."/>
            <person name="Shinohara A."/>
            <person name="Yoshida Y."/>
            <person name="Fujiwara M."/>
            <person name="Mori M."/>
            <person name="Tomita M."/>
            <person name="Arakawa K."/>
        </authorList>
    </citation>
    <scope>NUCLEOTIDE SEQUENCE [LARGE SCALE GENOMIC DNA]</scope>
</reference>
<proteinExistence type="predicted"/>
<dbReference type="AlphaFoldDB" id="A0A4Y2DC45"/>
<sequence>MQYDCNHVCSKKPGLLFLAYFMEAMLFSNDMVSSHETDPQSELNFVDPDSGVFLYNVSCLLNHCTRLSFEDHPAPSSCFTLSNRIGGFLSAL</sequence>
<keyword evidence="2" id="KW-1185">Reference proteome</keyword>
<accession>A0A4Y2DC45</accession>
<comment type="caution">
    <text evidence="1">The sequence shown here is derived from an EMBL/GenBank/DDBJ whole genome shotgun (WGS) entry which is preliminary data.</text>
</comment>
<evidence type="ECO:0000313" key="1">
    <source>
        <dbReference type="EMBL" id="GBM13125.1"/>
    </source>
</evidence>
<gene>
    <name evidence="1" type="ORF">AVEN_64341_1</name>
</gene>
<protein>
    <submittedName>
        <fullName evidence="1">Uncharacterized protein</fullName>
    </submittedName>
</protein>
<dbReference type="Proteomes" id="UP000499080">
    <property type="component" value="Unassembled WGS sequence"/>
</dbReference>
<evidence type="ECO:0000313" key="2">
    <source>
        <dbReference type="Proteomes" id="UP000499080"/>
    </source>
</evidence>
<name>A0A4Y2DC45_ARAVE</name>
<organism evidence="1 2">
    <name type="scientific">Araneus ventricosus</name>
    <name type="common">Orbweaver spider</name>
    <name type="synonym">Epeira ventricosa</name>
    <dbReference type="NCBI Taxonomy" id="182803"/>
    <lineage>
        <taxon>Eukaryota</taxon>
        <taxon>Metazoa</taxon>
        <taxon>Ecdysozoa</taxon>
        <taxon>Arthropoda</taxon>
        <taxon>Chelicerata</taxon>
        <taxon>Arachnida</taxon>
        <taxon>Araneae</taxon>
        <taxon>Araneomorphae</taxon>
        <taxon>Entelegynae</taxon>
        <taxon>Araneoidea</taxon>
        <taxon>Araneidae</taxon>
        <taxon>Araneus</taxon>
    </lineage>
</organism>
<dbReference type="EMBL" id="BGPR01000323">
    <property type="protein sequence ID" value="GBM13125.1"/>
    <property type="molecule type" value="Genomic_DNA"/>
</dbReference>